<reference evidence="1" key="1">
    <citation type="journal article" date="2019" name="Sci. Rep.">
        <title>Draft genome of Tanacetum cinerariifolium, the natural source of mosquito coil.</title>
        <authorList>
            <person name="Yamashiro T."/>
            <person name="Shiraishi A."/>
            <person name="Satake H."/>
            <person name="Nakayama K."/>
        </authorList>
    </citation>
    <scope>NUCLEOTIDE SEQUENCE</scope>
</reference>
<dbReference type="EMBL" id="BKCJ010003191">
    <property type="protein sequence ID" value="GEU53551.1"/>
    <property type="molecule type" value="Genomic_DNA"/>
</dbReference>
<organism evidence="1">
    <name type="scientific">Tanacetum cinerariifolium</name>
    <name type="common">Dalmatian daisy</name>
    <name type="synonym">Chrysanthemum cinerariifolium</name>
    <dbReference type="NCBI Taxonomy" id="118510"/>
    <lineage>
        <taxon>Eukaryota</taxon>
        <taxon>Viridiplantae</taxon>
        <taxon>Streptophyta</taxon>
        <taxon>Embryophyta</taxon>
        <taxon>Tracheophyta</taxon>
        <taxon>Spermatophyta</taxon>
        <taxon>Magnoliopsida</taxon>
        <taxon>eudicotyledons</taxon>
        <taxon>Gunneridae</taxon>
        <taxon>Pentapetalae</taxon>
        <taxon>asterids</taxon>
        <taxon>campanulids</taxon>
        <taxon>Asterales</taxon>
        <taxon>Asteraceae</taxon>
        <taxon>Asteroideae</taxon>
        <taxon>Anthemideae</taxon>
        <taxon>Anthemidinae</taxon>
        <taxon>Tanacetum</taxon>
    </lineage>
</organism>
<sequence length="34" mass="3840">MLNWLAQGQGTTKVFYGGLVKEIGLLIYKVTRKL</sequence>
<evidence type="ECO:0000313" key="1">
    <source>
        <dbReference type="EMBL" id="GEU53551.1"/>
    </source>
</evidence>
<proteinExistence type="predicted"/>
<dbReference type="AlphaFoldDB" id="A0A6L2KVA6"/>
<comment type="caution">
    <text evidence="1">The sequence shown here is derived from an EMBL/GenBank/DDBJ whole genome shotgun (WGS) entry which is preliminary data.</text>
</comment>
<feature type="non-terminal residue" evidence="1">
    <location>
        <position position="34"/>
    </location>
</feature>
<name>A0A6L2KVA6_TANCI</name>
<accession>A0A6L2KVA6</accession>
<gene>
    <name evidence="1" type="ORF">Tci_025529</name>
</gene>
<protein>
    <submittedName>
        <fullName evidence="1">Uncharacterized protein</fullName>
    </submittedName>
</protein>